<evidence type="ECO:0000313" key="1">
    <source>
        <dbReference type="EMBL" id="AII14243.1"/>
    </source>
</evidence>
<accession>A0A076F975</accession>
<sequence length="140" mass="15538">MALSSPMLVGIYEDDKLTSQIISEEKASEELINILSDLNSKFDIKSITYANGPGSFMGLKVSYAILKTFCIVKKCDFRAVSGFELNDFGAIRANKTLSFTYNNGNINLEKIEPKPFKLPIILSKLNKSCDTLPNYIIDAV</sequence>
<dbReference type="eggNOG" id="COG1214">
    <property type="taxonomic scope" value="Bacteria"/>
</dbReference>
<dbReference type="Gene3D" id="3.30.420.40">
    <property type="match status" value="1"/>
</dbReference>
<dbReference type="SUPFAM" id="SSF53067">
    <property type="entry name" value="Actin-like ATPase domain"/>
    <property type="match status" value="1"/>
</dbReference>
<dbReference type="GO" id="GO:0061711">
    <property type="term" value="F:tRNA N(6)-L-threonylcarbamoyladenine synthase activity"/>
    <property type="evidence" value="ECO:0007669"/>
    <property type="project" value="UniProtKB-EC"/>
</dbReference>
<proteinExistence type="predicted"/>
<dbReference type="EMBL" id="CP009043">
    <property type="protein sequence ID" value="AII14243.1"/>
    <property type="molecule type" value="Genomic_DNA"/>
</dbReference>
<dbReference type="KEGG" id="caj:CIG1485E_0374"/>
<name>A0A076F975_9BACT</name>
<dbReference type="AlphaFoldDB" id="A0A076F975"/>
<evidence type="ECO:0000313" key="2">
    <source>
        <dbReference type="Proteomes" id="UP000028486"/>
    </source>
</evidence>
<dbReference type="InterPro" id="IPR043129">
    <property type="entry name" value="ATPase_NBD"/>
</dbReference>
<dbReference type="Proteomes" id="UP000028486">
    <property type="component" value="Chromosome"/>
</dbReference>
<reference evidence="2" key="1">
    <citation type="journal article" date="2014" name="Genome Announc.">
        <title>Complete Genome Sequence of Campylobacter iguaniorum Strain 1485ET, Isolated from a Bearded Dragon (Pogona vitticeps).</title>
        <authorList>
            <person name="Gilbert M.J."/>
            <person name="Miller W.G."/>
            <person name="Yee E."/>
            <person name="Kik M."/>
            <person name="Wagenaar J.A."/>
            <person name="Duim B."/>
        </authorList>
    </citation>
    <scope>NUCLEOTIDE SEQUENCE [LARGE SCALE GENOMIC DNA]</scope>
    <source>
        <strain evidence="2">1485E</strain>
    </source>
</reference>
<protein>
    <submittedName>
        <fullName evidence="1">N6-L-threonylcarbamoyladenine synthase, TsaB subunit</fullName>
        <ecNumber evidence="1">2.3.1.234</ecNumber>
    </submittedName>
</protein>
<keyword evidence="2" id="KW-1185">Reference proteome</keyword>
<dbReference type="STRING" id="1244531.CIG2463D_0379"/>
<dbReference type="EC" id="2.3.1.234" evidence="1"/>
<keyword evidence="1" id="KW-0012">Acyltransferase</keyword>
<organism evidence="1 2">
    <name type="scientific">Campylobacter iguaniorum</name>
    <dbReference type="NCBI Taxonomy" id="1244531"/>
    <lineage>
        <taxon>Bacteria</taxon>
        <taxon>Pseudomonadati</taxon>
        <taxon>Campylobacterota</taxon>
        <taxon>Epsilonproteobacteria</taxon>
        <taxon>Campylobacterales</taxon>
        <taxon>Campylobacteraceae</taxon>
        <taxon>Campylobacter</taxon>
    </lineage>
</organism>
<gene>
    <name evidence="1" type="primary">tsaB</name>
    <name evidence="1" type="ORF">CIG1485E_0374</name>
</gene>
<dbReference type="HOGENOM" id="CLU_137302_0_0_7"/>
<keyword evidence="1" id="KW-0808">Transferase</keyword>